<dbReference type="GO" id="GO:0016740">
    <property type="term" value="F:transferase activity"/>
    <property type="evidence" value="ECO:0007669"/>
    <property type="project" value="UniProtKB-KW"/>
</dbReference>
<reference evidence="1 2" key="2">
    <citation type="submission" date="2018-10" db="EMBL/GenBank/DDBJ databases">
        <title>Detection and isolation of Mycoplasma hominis as a predominant microorganism from pelvic cavity of patient with salpingitis and tubo-ovarian abscess.</title>
        <authorList>
            <person name="Guschin A.E."/>
            <person name="Khayrullina G.A."/>
            <person name="Rakovskaya I.V."/>
            <person name="Shelenkov A.A."/>
            <person name="Shagin D.A."/>
        </authorList>
    </citation>
    <scope>NUCLEOTIDE SEQUENCE [LARGE SCALE GENOMIC DNA]</scope>
    <source>
        <strain evidence="2">TOA</strain>
    </source>
</reference>
<dbReference type="Gene3D" id="3.90.550.10">
    <property type="entry name" value="Spore Coat Polysaccharide Biosynthesis Protein SpsA, Chain A"/>
    <property type="match status" value="1"/>
</dbReference>
<accession>A0A454CAC6</accession>
<protein>
    <submittedName>
        <fullName evidence="1">Glycosyltransferase family 2 protein</fullName>
    </submittedName>
</protein>
<proteinExistence type="predicted"/>
<keyword evidence="1" id="KW-0808">Transferase</keyword>
<dbReference type="EMBL" id="CP033021">
    <property type="protein sequence ID" value="AYN65596.1"/>
    <property type="molecule type" value="Genomic_DNA"/>
</dbReference>
<name>A0A454CAC6_METHO</name>
<reference evidence="1 2" key="1">
    <citation type="submission" date="2014-08" db="EMBL/GenBank/DDBJ databases">
        <authorList>
            <person name="Kuleshov K."/>
            <person name="Dedkov V."/>
            <person name="Markelov M."/>
            <person name="Pimkina E."/>
        </authorList>
    </citation>
    <scope>NUCLEOTIDE SEQUENCE [LARGE SCALE GENOMIC DNA]</scope>
    <source>
        <strain evidence="2">TOA</strain>
    </source>
</reference>
<evidence type="ECO:0000313" key="2">
    <source>
        <dbReference type="Proteomes" id="UP000029712"/>
    </source>
</evidence>
<dbReference type="RefSeq" id="WP_036433021.1">
    <property type="nucleotide sequence ID" value="NZ_CP033021.1"/>
</dbReference>
<dbReference type="InterPro" id="IPR029044">
    <property type="entry name" value="Nucleotide-diphossugar_trans"/>
</dbReference>
<dbReference type="OrthoDB" id="401305at2"/>
<evidence type="ECO:0000313" key="1">
    <source>
        <dbReference type="EMBL" id="AYN65596.1"/>
    </source>
</evidence>
<sequence>MQENNLTILIPIYHPTLTINEILKNLYKQKQQNFNLVIAIDKPSESELYELEKAKTFFSNRLQIIINTNHQHIDSIISSCLNITKTKYTFIMYSYIEIEYDFISKINKLLLEFKDVDIISFDAYTKGISWMNFNKYPKQNKEINIHIEEENVAKIIPFMYNFIAKTSLLIDATNQHNNKHLSEQYSPNILFKTLINANKILLTKDIQVIDWNYDVLLWSVKSLLESWKDIESEYSMHEFTTPFSESYYYLAKFLNIAYCFAGFLGQCQFKSNTKNYLTLKNLKKHLESLISENIEEWKNSKIINDFLEKNRIQQLFELIPNSKKWSLIFKKIIW</sequence>
<dbReference type="CDD" id="cd00761">
    <property type="entry name" value="Glyco_tranf_GTA_type"/>
    <property type="match status" value="1"/>
</dbReference>
<dbReference type="SUPFAM" id="SSF53448">
    <property type="entry name" value="Nucleotide-diphospho-sugar transferases"/>
    <property type="match status" value="1"/>
</dbReference>
<dbReference type="Proteomes" id="UP000029712">
    <property type="component" value="Chromosome"/>
</dbReference>
<organism evidence="1 2">
    <name type="scientific">Metamycoplasma hominis</name>
    <name type="common">Mycoplasma hominis</name>
    <dbReference type="NCBI Taxonomy" id="2098"/>
    <lineage>
        <taxon>Bacteria</taxon>
        <taxon>Bacillati</taxon>
        <taxon>Mycoplasmatota</taxon>
        <taxon>Mycoplasmoidales</taxon>
        <taxon>Metamycoplasmataceae</taxon>
        <taxon>Metamycoplasma</taxon>
    </lineage>
</organism>
<dbReference type="AlphaFoldDB" id="A0A454CAC6"/>
<gene>
    <name evidence="1" type="ORF">KN71_002790</name>
</gene>